<gene>
    <name evidence="1" type="ORF">EDC22_105162</name>
</gene>
<name>A0A4R3MCR6_9HYPH</name>
<organism evidence="1 2">
    <name type="scientific">Tepidamorphus gemmatus</name>
    <dbReference type="NCBI Taxonomy" id="747076"/>
    <lineage>
        <taxon>Bacteria</taxon>
        <taxon>Pseudomonadati</taxon>
        <taxon>Pseudomonadota</taxon>
        <taxon>Alphaproteobacteria</taxon>
        <taxon>Hyphomicrobiales</taxon>
        <taxon>Tepidamorphaceae</taxon>
        <taxon>Tepidamorphus</taxon>
    </lineage>
</organism>
<accession>A0A4R3MCR6</accession>
<dbReference type="Proteomes" id="UP000295678">
    <property type="component" value="Unassembled WGS sequence"/>
</dbReference>
<dbReference type="InterPro" id="IPR029060">
    <property type="entry name" value="PIN-like_dom_sf"/>
</dbReference>
<proteinExistence type="predicted"/>
<dbReference type="RefSeq" id="WP_207903749.1">
    <property type="nucleotide sequence ID" value="NZ_SMAK01000005.1"/>
</dbReference>
<keyword evidence="2" id="KW-1185">Reference proteome</keyword>
<dbReference type="EMBL" id="SMAK01000005">
    <property type="protein sequence ID" value="TCT10663.1"/>
    <property type="molecule type" value="Genomic_DNA"/>
</dbReference>
<protein>
    <recommendedName>
        <fullName evidence="3">PIN domain-containing protein</fullName>
    </recommendedName>
</protein>
<comment type="caution">
    <text evidence="1">The sequence shown here is derived from an EMBL/GenBank/DDBJ whole genome shotgun (WGS) entry which is preliminary data.</text>
</comment>
<reference evidence="1 2" key="1">
    <citation type="submission" date="2019-03" db="EMBL/GenBank/DDBJ databases">
        <title>Genomic Encyclopedia of Type Strains, Phase IV (KMG-IV): sequencing the most valuable type-strain genomes for metagenomic binning, comparative biology and taxonomic classification.</title>
        <authorList>
            <person name="Goeker M."/>
        </authorList>
    </citation>
    <scope>NUCLEOTIDE SEQUENCE [LARGE SCALE GENOMIC DNA]</scope>
    <source>
        <strain evidence="1 2">DSM 19345</strain>
    </source>
</reference>
<evidence type="ECO:0000313" key="2">
    <source>
        <dbReference type="Proteomes" id="UP000295678"/>
    </source>
</evidence>
<dbReference type="SUPFAM" id="SSF88723">
    <property type="entry name" value="PIN domain-like"/>
    <property type="match status" value="1"/>
</dbReference>
<dbReference type="Gene3D" id="3.40.50.1010">
    <property type="entry name" value="5'-nuclease"/>
    <property type="match status" value="1"/>
</dbReference>
<evidence type="ECO:0008006" key="3">
    <source>
        <dbReference type="Google" id="ProtNLM"/>
    </source>
</evidence>
<sequence>MPLDTEIALAAAEGCRERRLATANAIVCASARAMGATLVTRDGHPDGLPGVALIGKVEE</sequence>
<evidence type="ECO:0000313" key="1">
    <source>
        <dbReference type="EMBL" id="TCT10663.1"/>
    </source>
</evidence>
<dbReference type="AlphaFoldDB" id="A0A4R3MCR6"/>